<protein>
    <submittedName>
        <fullName evidence="2">Cytochrome c3 family protein</fullName>
    </submittedName>
</protein>
<dbReference type="EMBL" id="JACPUR010000004">
    <property type="protein sequence ID" value="MBI3126466.1"/>
    <property type="molecule type" value="Genomic_DNA"/>
</dbReference>
<evidence type="ECO:0000259" key="1">
    <source>
        <dbReference type="Pfam" id="PF14522"/>
    </source>
</evidence>
<feature type="domain" description="Cytochrome c7-like" evidence="1">
    <location>
        <begin position="46"/>
        <end position="110"/>
    </location>
</feature>
<reference evidence="2" key="1">
    <citation type="submission" date="2020-07" db="EMBL/GenBank/DDBJ databases">
        <title>Huge and variable diversity of episymbiotic CPR bacteria and DPANN archaea in groundwater ecosystems.</title>
        <authorList>
            <person name="He C.Y."/>
            <person name="Keren R."/>
            <person name="Whittaker M."/>
            <person name="Farag I.F."/>
            <person name="Doudna J."/>
            <person name="Cate J.H.D."/>
            <person name="Banfield J.F."/>
        </authorList>
    </citation>
    <scope>NUCLEOTIDE SEQUENCE</scope>
    <source>
        <strain evidence="2">NC_groundwater_763_Ag_S-0.2um_68_21</strain>
    </source>
</reference>
<dbReference type="PANTHER" id="PTHR39425:SF1">
    <property type="entry name" value="CYTOCHROME C7-LIKE DOMAIN-CONTAINING PROTEIN"/>
    <property type="match status" value="1"/>
</dbReference>
<dbReference type="SUPFAM" id="SSF48695">
    <property type="entry name" value="Multiheme cytochromes"/>
    <property type="match status" value="1"/>
</dbReference>
<evidence type="ECO:0000313" key="2">
    <source>
        <dbReference type="EMBL" id="MBI3126466.1"/>
    </source>
</evidence>
<accession>A0A932HVV0</accession>
<dbReference type="Pfam" id="PF14522">
    <property type="entry name" value="Cytochrome_C7"/>
    <property type="match status" value="1"/>
</dbReference>
<evidence type="ECO:0000313" key="3">
    <source>
        <dbReference type="Proteomes" id="UP000782312"/>
    </source>
</evidence>
<organism evidence="2 3">
    <name type="scientific">Tectimicrobiota bacterium</name>
    <dbReference type="NCBI Taxonomy" id="2528274"/>
    <lineage>
        <taxon>Bacteria</taxon>
        <taxon>Pseudomonadati</taxon>
        <taxon>Nitrospinota/Tectimicrobiota group</taxon>
        <taxon>Candidatus Tectimicrobiota</taxon>
    </lineage>
</organism>
<proteinExistence type="predicted"/>
<dbReference type="PANTHER" id="PTHR39425">
    <property type="entry name" value="LIPOPROTEIN CYTOCHROME C"/>
    <property type="match status" value="1"/>
</dbReference>
<dbReference type="AlphaFoldDB" id="A0A932HVV0"/>
<gene>
    <name evidence="2" type="ORF">HYZ11_02545</name>
</gene>
<sequence>MHSWRLWTLAAVAGFAVFFSTVAGYGQMPVPPDITFKQTKDFTPTVFSHKIHAAKNPDCTACHPQIFPMKAGGTLEGKPIPLADMMAGKYCGTCHNGQKAFLMTDCVKCHPPKK</sequence>
<dbReference type="Proteomes" id="UP000782312">
    <property type="component" value="Unassembled WGS sequence"/>
</dbReference>
<dbReference type="InterPro" id="IPR036280">
    <property type="entry name" value="Multihaem_cyt_sf"/>
</dbReference>
<dbReference type="Gene3D" id="3.90.10.10">
    <property type="entry name" value="Cytochrome C3"/>
    <property type="match status" value="1"/>
</dbReference>
<dbReference type="CDD" id="cd08168">
    <property type="entry name" value="Cytochrom_C3"/>
    <property type="match status" value="1"/>
</dbReference>
<name>A0A932HVV0_UNCTE</name>
<dbReference type="InterPro" id="IPR029467">
    <property type="entry name" value="Cyt_c7-like"/>
</dbReference>
<dbReference type="NCBIfam" id="TIGR04257">
    <property type="entry name" value="nanowire_3heme"/>
    <property type="match status" value="1"/>
</dbReference>
<comment type="caution">
    <text evidence="2">The sequence shown here is derived from an EMBL/GenBank/DDBJ whole genome shotgun (WGS) entry which is preliminary data.</text>
</comment>
<dbReference type="InterPro" id="IPR026352">
    <property type="entry name" value="Nanowire_3heme"/>
</dbReference>